<dbReference type="EMBL" id="MT015649">
    <property type="protein sequence ID" value="QRM91396.1"/>
    <property type="molecule type" value="Genomic_DNA"/>
</dbReference>
<sequence length="119" mass="14003">MFTELALVYYSEVNDKRVKLMPTDDYLDRNFTEVALAFMIMGDGYWDTDRATIMLCTENFKPEETIRFALFLETKFGLICTFRKRELKVGFGYRIGFSRLSVDKIRHFSFRSHASINAL</sequence>
<reference evidence="3" key="3">
    <citation type="submission" date="2020-02" db="EMBL/GenBank/DDBJ databases">
        <authorList>
            <person name="Zhang Y."/>
            <person name="Liu Y."/>
        </authorList>
    </citation>
    <scope>NUCLEOTIDE SEQUENCE</scope>
</reference>
<proteinExistence type="predicted"/>
<evidence type="ECO:0000259" key="1">
    <source>
        <dbReference type="Pfam" id="PF03161"/>
    </source>
</evidence>
<dbReference type="GO" id="GO:0004519">
    <property type="term" value="F:endonuclease activity"/>
    <property type="evidence" value="ECO:0007669"/>
    <property type="project" value="InterPro"/>
</dbReference>
<feature type="domain" description="Homing endonuclease LAGLIDADG" evidence="1">
    <location>
        <begin position="2"/>
        <end position="104"/>
    </location>
</feature>
<dbReference type="Gene3D" id="3.10.28.10">
    <property type="entry name" value="Homing endonucleases"/>
    <property type="match status" value="1"/>
</dbReference>
<dbReference type="EMBL" id="AF008237">
    <property type="protein sequence ID" value="AAC39348.1"/>
    <property type="molecule type" value="Genomic_DNA"/>
</dbReference>
<organism evidence="2">
    <name type="scientific">Chlamydomonas moewusii</name>
    <name type="common">Chlamydomonas eugametos</name>
    <dbReference type="NCBI Taxonomy" id="3054"/>
    <lineage>
        <taxon>Eukaryota</taxon>
        <taxon>Viridiplantae</taxon>
        <taxon>Chlorophyta</taxon>
        <taxon>core chlorophytes</taxon>
        <taxon>Chlorophyceae</taxon>
        <taxon>CS clade</taxon>
        <taxon>Chlamydomonadales</taxon>
        <taxon>Chlamydomonadaceae</taxon>
        <taxon>Chlamydomonas</taxon>
    </lineage>
</organism>
<accession>O47553</accession>
<dbReference type="Pfam" id="PF03161">
    <property type="entry name" value="LAGLIDADG_2"/>
    <property type="match status" value="1"/>
</dbReference>
<geneLocation type="mitochondrion" evidence="2"/>
<reference evidence="2" key="1">
    <citation type="journal article" date="1998" name="Plant Mol. Biol.">
        <title>Complete sequence of the mitochondrial DNA of Chlamydomonas eugametos.</title>
        <authorList>
            <person name="Denovan-Wright E.M."/>
            <person name="Nedelcu A.M."/>
            <person name="Lee R.W."/>
        </authorList>
    </citation>
    <scope>NUCLEOTIDE SEQUENCE</scope>
    <source>
        <strain evidence="2">UTEX 9</strain>
    </source>
</reference>
<dbReference type="InterPro" id="IPR004860">
    <property type="entry name" value="LAGLIDADG_dom"/>
</dbReference>
<dbReference type="RefSeq" id="NP_046150.1">
    <property type="nucleotide sequence ID" value="NC_001872.1"/>
</dbReference>
<dbReference type="InterPro" id="IPR027434">
    <property type="entry name" value="Homing_endonucl"/>
</dbReference>
<keyword evidence="2" id="KW-0496">Mitochondrion</keyword>
<dbReference type="PIR" id="T11049">
    <property type="entry name" value="T11049"/>
</dbReference>
<dbReference type="AlphaFoldDB" id="O47553"/>
<evidence type="ECO:0000313" key="2">
    <source>
        <dbReference type="EMBL" id="AAC39348.1"/>
    </source>
</evidence>
<evidence type="ECO:0000313" key="3">
    <source>
        <dbReference type="EMBL" id="QRM91396.1"/>
    </source>
</evidence>
<dbReference type="SUPFAM" id="SSF55608">
    <property type="entry name" value="Homing endonucleases"/>
    <property type="match status" value="1"/>
</dbReference>
<protein>
    <recommendedName>
        <fullName evidence="1">Homing endonuclease LAGLIDADG domain-containing protein</fullName>
    </recommendedName>
</protein>
<reference evidence="3" key="2">
    <citation type="journal article" date="2020" name="Mitochondrial DNA Part B Resour">
        <title>The complete mitochondrial genome of a microalgae Chlamydomonas moewusii strain XJCH-01 from Tarim Basin of Xinjiang, China.</title>
        <authorList>
            <person name="Li Y.B."/>
            <person name="Zhang Y.Z."/>
            <person name="Jin Y."/>
            <person name="Zeng H."/>
            <person name="Duan J.Y."/>
            <person name="Liu L.X."/>
            <person name="Liu Y.G."/>
            <person name="Sui Z.H."/>
        </authorList>
    </citation>
    <scope>NUCLEOTIDE SEQUENCE</scope>
</reference>
<name>O47553_CHLMO</name>
<dbReference type="GeneID" id="800380"/>